<sequence length="545" mass="61638">MSALPSTSIFDLPPVVDSICYYLDQTVDPKDYLINRTFYNSIRRHVWRRLEFKDTHDDDAICEEHKRVLLANSQWIQDLTVSKISAPLVCLTEPSSRCTNLEYLDCDLEHESSLYTASLAKLLTLNTKIKNLTFKSLDEDPQNFDWGRPSDIDGLRQVISVLPHLTSLRFISVETTGRIGPLDLDLFLSALPQSLESLHLRELHRYDGGIDEALYLPPEQSLCWPSTFPNITELCFDEFDQYDLLPIIEPLLQRCPRLQDLTLPTIHGYDLRFIAEVLGESCTNLRSLTISGSVEEEDLLAVVDAIPALASLDLPIDVDTTAYFVPHLIAKWSNTLSSVSLGAGVIVQSSDIQLLLTSCPHLETFWMCAYGGAERPWTISPYYSPLNLSDLAQSEWTCTELKALFILFHDERVEQDTLEQHLQQEDRTRELIKKAYAQLGKLKRLETLRLGWGHPFREGVSGDSLAIHKPGPLVHMDFSMASGLTLMKGISSLRTLSLDGMARISVGNEELEWIQQTWPSVQIDGLDQSSSDWLQVQRFNLSVQG</sequence>
<accession>A0A9P6IYT8</accession>
<name>A0A9P6IYT8_MORAP</name>
<dbReference type="InterPro" id="IPR032675">
    <property type="entry name" value="LRR_dom_sf"/>
</dbReference>
<dbReference type="SUPFAM" id="SSF52047">
    <property type="entry name" value="RNI-like"/>
    <property type="match status" value="1"/>
</dbReference>
<organism evidence="1 2">
    <name type="scientific">Mortierella alpina</name>
    <name type="common">Oleaginous fungus</name>
    <name type="synonym">Mortierella renispora</name>
    <dbReference type="NCBI Taxonomy" id="64518"/>
    <lineage>
        <taxon>Eukaryota</taxon>
        <taxon>Fungi</taxon>
        <taxon>Fungi incertae sedis</taxon>
        <taxon>Mucoromycota</taxon>
        <taxon>Mortierellomycotina</taxon>
        <taxon>Mortierellomycetes</taxon>
        <taxon>Mortierellales</taxon>
        <taxon>Mortierellaceae</taxon>
        <taxon>Mortierella</taxon>
    </lineage>
</organism>
<dbReference type="Proteomes" id="UP000738359">
    <property type="component" value="Unassembled WGS sequence"/>
</dbReference>
<dbReference type="PANTHER" id="PTHR13318">
    <property type="entry name" value="PARTNER OF PAIRED, ISOFORM B-RELATED"/>
    <property type="match status" value="1"/>
</dbReference>
<dbReference type="OrthoDB" id="2339315at2759"/>
<evidence type="ECO:0000313" key="1">
    <source>
        <dbReference type="EMBL" id="KAF9953939.1"/>
    </source>
</evidence>
<dbReference type="GO" id="GO:0019005">
    <property type="term" value="C:SCF ubiquitin ligase complex"/>
    <property type="evidence" value="ECO:0007669"/>
    <property type="project" value="TreeGrafter"/>
</dbReference>
<comment type="caution">
    <text evidence="1">The sequence shown here is derived from an EMBL/GenBank/DDBJ whole genome shotgun (WGS) entry which is preliminary data.</text>
</comment>
<gene>
    <name evidence="1" type="ORF">BGZ70_000055</name>
</gene>
<protein>
    <recommendedName>
        <fullName evidence="3">F-box domain-containing protein</fullName>
    </recommendedName>
</protein>
<dbReference type="EMBL" id="JAAAHY010001003">
    <property type="protein sequence ID" value="KAF9953939.1"/>
    <property type="molecule type" value="Genomic_DNA"/>
</dbReference>
<evidence type="ECO:0000313" key="2">
    <source>
        <dbReference type="Proteomes" id="UP000738359"/>
    </source>
</evidence>
<evidence type="ECO:0008006" key="3">
    <source>
        <dbReference type="Google" id="ProtNLM"/>
    </source>
</evidence>
<proteinExistence type="predicted"/>
<dbReference type="Gene3D" id="3.80.10.10">
    <property type="entry name" value="Ribonuclease Inhibitor"/>
    <property type="match status" value="1"/>
</dbReference>
<keyword evidence="2" id="KW-1185">Reference proteome</keyword>
<dbReference type="AlphaFoldDB" id="A0A9P6IYT8"/>
<reference evidence="1" key="1">
    <citation type="journal article" date="2020" name="Fungal Divers.">
        <title>Resolving the Mortierellaceae phylogeny through synthesis of multi-gene phylogenetics and phylogenomics.</title>
        <authorList>
            <person name="Vandepol N."/>
            <person name="Liber J."/>
            <person name="Desiro A."/>
            <person name="Na H."/>
            <person name="Kennedy M."/>
            <person name="Barry K."/>
            <person name="Grigoriev I.V."/>
            <person name="Miller A.N."/>
            <person name="O'Donnell K."/>
            <person name="Stajich J.E."/>
            <person name="Bonito G."/>
        </authorList>
    </citation>
    <scope>NUCLEOTIDE SEQUENCE</scope>
    <source>
        <strain evidence="1">CK1249</strain>
    </source>
</reference>
<dbReference type="GO" id="GO:0031146">
    <property type="term" value="P:SCF-dependent proteasomal ubiquitin-dependent protein catabolic process"/>
    <property type="evidence" value="ECO:0007669"/>
    <property type="project" value="TreeGrafter"/>
</dbReference>